<organism evidence="2 3">
    <name type="scientific">Trichoglossum hirsutum</name>
    <dbReference type="NCBI Taxonomy" id="265104"/>
    <lineage>
        <taxon>Eukaryota</taxon>
        <taxon>Fungi</taxon>
        <taxon>Dikarya</taxon>
        <taxon>Ascomycota</taxon>
        <taxon>Pezizomycotina</taxon>
        <taxon>Geoglossomycetes</taxon>
        <taxon>Geoglossales</taxon>
        <taxon>Geoglossaceae</taxon>
        <taxon>Trichoglossum</taxon>
    </lineage>
</organism>
<keyword evidence="3" id="KW-1185">Reference proteome</keyword>
<sequence length="484" mass="51141">MAPKIKPKSQPPRKQADNGNEASKTEGTTPAVAALSEPTASTAAQPPLPGSSLRPPVTRLESIAGGPPVPGAARAPLKFKPKGISRRSKEEREKTEREEQERLAARAVVSTPVTGTGREGRGSGRRARGRGDVRGGMRGRGRGGIFRGDGVQSMASGPFASASGATGQGPKRGLTGSSTAPVLASHADAKAKLEEQAMSEQGGDKITTSGPNIKAEIDELYKSSSDGEDANEGERVNVELISHLNDRGLYGSSGARGRDRKGEPFYSGIMGAGVLYPVRIDRKEHVDRSVSASIEASLGASARVRMTEKIGSDDGLFFPEDEKFEEEGGSKGGERGEDLEFIKDQRRWRGVYGGEDCIEVKSEPASDAADPISLDAPPFAKDAQMVDVPEPSVPPLSKSPESKAKQSQQRKNDKKRKMSRSRDIKPTTQASRDIAERERHEEDMRALVEELGTVGVAEQPVGPGPGPGPGPAGGDREPTSAVAT</sequence>
<evidence type="ECO:0000256" key="1">
    <source>
        <dbReference type="SAM" id="MobiDB-lite"/>
    </source>
</evidence>
<protein>
    <submittedName>
        <fullName evidence="2">Uncharacterized protein</fullName>
    </submittedName>
</protein>
<feature type="compositionally biased region" description="Basic residues" evidence="1">
    <location>
        <begin position="77"/>
        <end position="86"/>
    </location>
</feature>
<dbReference type="EMBL" id="JAGHQM010000152">
    <property type="protein sequence ID" value="KAH0564984.1"/>
    <property type="molecule type" value="Genomic_DNA"/>
</dbReference>
<feature type="compositionally biased region" description="Basic and acidic residues" evidence="1">
    <location>
        <begin position="433"/>
        <end position="448"/>
    </location>
</feature>
<dbReference type="AlphaFoldDB" id="A0A9P8LGT8"/>
<reference evidence="2" key="1">
    <citation type="submission" date="2021-03" db="EMBL/GenBank/DDBJ databases">
        <title>Comparative genomics and phylogenomic investigation of the class Geoglossomycetes provide insights into ecological specialization and systematics.</title>
        <authorList>
            <person name="Melie T."/>
            <person name="Pirro S."/>
            <person name="Miller A.N."/>
            <person name="Quandt A."/>
        </authorList>
    </citation>
    <scope>NUCLEOTIDE SEQUENCE</scope>
    <source>
        <strain evidence="2">CAQ_001_2017</strain>
    </source>
</reference>
<feature type="compositionally biased region" description="Basic and acidic residues" evidence="1">
    <location>
        <begin position="326"/>
        <end position="340"/>
    </location>
</feature>
<feature type="compositionally biased region" description="Basic and acidic residues" evidence="1">
    <location>
        <begin position="87"/>
        <end position="104"/>
    </location>
</feature>
<proteinExistence type="predicted"/>
<feature type="region of interest" description="Disordered" evidence="1">
    <location>
        <begin position="1"/>
        <end position="179"/>
    </location>
</feature>
<dbReference type="Proteomes" id="UP000750711">
    <property type="component" value="Unassembled WGS sequence"/>
</dbReference>
<accession>A0A9P8LGT8</accession>
<feature type="non-terminal residue" evidence="2">
    <location>
        <position position="484"/>
    </location>
</feature>
<feature type="region of interest" description="Disordered" evidence="1">
    <location>
        <begin position="312"/>
        <end position="340"/>
    </location>
</feature>
<feature type="region of interest" description="Disordered" evidence="1">
    <location>
        <begin position="361"/>
        <end position="484"/>
    </location>
</feature>
<evidence type="ECO:0000313" key="3">
    <source>
        <dbReference type="Proteomes" id="UP000750711"/>
    </source>
</evidence>
<comment type="caution">
    <text evidence="2">The sequence shown here is derived from an EMBL/GenBank/DDBJ whole genome shotgun (WGS) entry which is preliminary data.</text>
</comment>
<name>A0A9P8LGT8_9PEZI</name>
<feature type="compositionally biased region" description="Gly residues" evidence="1">
    <location>
        <begin position="136"/>
        <end position="147"/>
    </location>
</feature>
<gene>
    <name evidence="2" type="ORF">GP486_001632</name>
</gene>
<feature type="compositionally biased region" description="Polar residues" evidence="1">
    <location>
        <begin position="17"/>
        <end position="28"/>
    </location>
</feature>
<evidence type="ECO:0000313" key="2">
    <source>
        <dbReference type="EMBL" id="KAH0564984.1"/>
    </source>
</evidence>